<feature type="compositionally biased region" description="Polar residues" evidence="1">
    <location>
        <begin position="14"/>
        <end position="25"/>
    </location>
</feature>
<dbReference type="KEGG" id="tog:HNI00_16860"/>
<proteinExistence type="predicted"/>
<feature type="region of interest" description="Disordered" evidence="1">
    <location>
        <begin position="1"/>
        <end position="30"/>
    </location>
</feature>
<name>A0AA96YQP0_9CYAN</name>
<dbReference type="RefSeq" id="WP_316787730.1">
    <property type="nucleotide sequence ID" value="NZ_CP053540.1"/>
</dbReference>
<gene>
    <name evidence="2" type="ORF">HNI00_16860</name>
</gene>
<reference evidence="2" key="1">
    <citation type="submission" date="2020-05" db="EMBL/GenBank/DDBJ databases">
        <authorList>
            <person name="Zhu T."/>
            <person name="Keshari N."/>
            <person name="Lu X."/>
        </authorList>
    </citation>
    <scope>NUCLEOTIDE SEQUENCE</scope>
    <source>
        <strain evidence="2">NK1-22</strain>
    </source>
</reference>
<dbReference type="EMBL" id="CP053540">
    <property type="protein sequence ID" value="WOB44632.1"/>
    <property type="molecule type" value="Genomic_DNA"/>
</dbReference>
<evidence type="ECO:0000313" key="2">
    <source>
        <dbReference type="EMBL" id="WOB44632.1"/>
    </source>
</evidence>
<organism evidence="2">
    <name type="scientific">Thermoleptolyngbya oregonensis NK1-22</name>
    <dbReference type="NCBI Taxonomy" id="2547457"/>
    <lineage>
        <taxon>Bacteria</taxon>
        <taxon>Bacillati</taxon>
        <taxon>Cyanobacteriota</taxon>
        <taxon>Cyanophyceae</taxon>
        <taxon>Oculatellales</taxon>
        <taxon>Oculatellaceae</taxon>
        <taxon>Thermoleptolyngbya</taxon>
    </lineage>
</organism>
<dbReference type="AlphaFoldDB" id="A0AA96YQP0"/>
<sequence length="48" mass="5397">MSFSISRISYPKSPIQNHQSKIQNRQGDRPSVIEWLTGSSISHIGTRA</sequence>
<accession>A0AA96YQP0</accession>
<evidence type="ECO:0000256" key="1">
    <source>
        <dbReference type="SAM" id="MobiDB-lite"/>
    </source>
</evidence>
<protein>
    <submittedName>
        <fullName evidence="2">Uncharacterized protein</fullName>
    </submittedName>
</protein>